<dbReference type="CDD" id="cd00332">
    <property type="entry name" value="PAL-HAL"/>
    <property type="match status" value="1"/>
</dbReference>
<evidence type="ECO:0000313" key="1">
    <source>
        <dbReference type="EMBL" id="SMP96427.1"/>
    </source>
</evidence>
<evidence type="ECO:0000313" key="2">
    <source>
        <dbReference type="Proteomes" id="UP001158050"/>
    </source>
</evidence>
<dbReference type="InterPro" id="IPR024083">
    <property type="entry name" value="Fumarase/histidase_N"/>
</dbReference>
<dbReference type="Pfam" id="PF00221">
    <property type="entry name" value="Lyase_aromatic"/>
    <property type="match status" value="1"/>
</dbReference>
<sequence>MKINDHLNIQDFQKIIIGNQKIELDNELLQRVEKSFQFLKEFSKNKVIYGVNTGFGPMAQFKINDSDTHQLQYNLIRSHSSGIGNPLPADEVKACMLARLNVLSLGHSGVHDSVIYLLKELINRDVTPIIFEHGGVGASGDLVQLAHLALVLIGEGEVFYRDERRSTKDVFGELGLEPIKVEIREGLALMNGTSVMSGIGIVNAYKASQLTEISIKLSCAINEIVQAYDDHFSESLNATKRHVGQQKVAEKMREYLSDSQLIRKREDHLYTSFEEQEKVFKDKVQEYYSLRCVPQILGPVLDTLEYTEVVLENEINSANDNPIINVEDQHVYHGGNFHGDYISLEMDKLKIVVTKLTMLAERQLNYLLNSKINEILPPFVNLGKLGFNFGMQGVQFTATSTTAESQMLSNPMYIHSIPNNNDNQDIVSMGTNAAVICRKVIENAFEVLSIELITIVQAIEYLGFQDKVSSSTKELYDEIRKIIPAFSDDMVMYPYLQKVKEYLMKTEALYH</sequence>
<dbReference type="InterPro" id="IPR008948">
    <property type="entry name" value="L-Aspartase-like"/>
</dbReference>
<accession>A0ABY1R7A4</accession>
<dbReference type="Gene3D" id="1.10.275.10">
    <property type="entry name" value="Fumarase/aspartase (N-terminal domain)"/>
    <property type="match status" value="1"/>
</dbReference>
<dbReference type="InterPro" id="IPR001106">
    <property type="entry name" value="Aromatic_Lyase"/>
</dbReference>
<dbReference type="EMBL" id="FXUO01000009">
    <property type="protein sequence ID" value="SMP96427.1"/>
    <property type="molecule type" value="Genomic_DNA"/>
</dbReference>
<dbReference type="Gene3D" id="1.20.200.10">
    <property type="entry name" value="Fumarase/aspartase (Central domain)"/>
    <property type="match status" value="1"/>
</dbReference>
<dbReference type="PANTHER" id="PTHR10362">
    <property type="entry name" value="HISTIDINE AMMONIA-LYASE"/>
    <property type="match status" value="1"/>
</dbReference>
<dbReference type="Proteomes" id="UP001158050">
    <property type="component" value="Unassembled WGS sequence"/>
</dbReference>
<reference evidence="1 2" key="1">
    <citation type="submission" date="2017-05" db="EMBL/GenBank/DDBJ databases">
        <authorList>
            <person name="Varghese N."/>
            <person name="Submissions S."/>
        </authorList>
    </citation>
    <scope>NUCLEOTIDE SEQUENCE [LARGE SCALE GENOMIC DNA]</scope>
    <source>
        <strain evidence="1 2">DSM 18015</strain>
    </source>
</reference>
<keyword evidence="2" id="KW-1185">Reference proteome</keyword>
<dbReference type="RefSeq" id="WP_283417812.1">
    <property type="nucleotide sequence ID" value="NZ_FXUO01000009.1"/>
</dbReference>
<name>A0ABY1R7A4_9FLAO</name>
<proteinExistence type="predicted"/>
<protein>
    <submittedName>
        <fullName evidence="1">Histidine ammonia-lyase</fullName>
    </submittedName>
</protein>
<organism evidence="1 2">
    <name type="scientific">Epilithonimonas pallida</name>
    <dbReference type="NCBI Taxonomy" id="373671"/>
    <lineage>
        <taxon>Bacteria</taxon>
        <taxon>Pseudomonadati</taxon>
        <taxon>Bacteroidota</taxon>
        <taxon>Flavobacteriia</taxon>
        <taxon>Flavobacteriales</taxon>
        <taxon>Weeksellaceae</taxon>
        <taxon>Chryseobacterium group</taxon>
        <taxon>Epilithonimonas</taxon>
    </lineage>
</organism>
<gene>
    <name evidence="1" type="ORF">SAMN05421679_10929</name>
</gene>
<dbReference type="SUPFAM" id="SSF48557">
    <property type="entry name" value="L-aspartase-like"/>
    <property type="match status" value="1"/>
</dbReference>
<comment type="caution">
    <text evidence="1">The sequence shown here is derived from an EMBL/GenBank/DDBJ whole genome shotgun (WGS) entry which is preliminary data.</text>
</comment>